<proteinExistence type="predicted"/>
<evidence type="ECO:0000256" key="5">
    <source>
        <dbReference type="ARBA" id="ARBA00023239"/>
    </source>
</evidence>
<gene>
    <name evidence="7" type="ORF">FEM48_Zijuj07G0090500</name>
</gene>
<feature type="domain" description="EF-hand" evidence="6">
    <location>
        <begin position="58"/>
        <end position="86"/>
    </location>
</feature>
<evidence type="ECO:0000313" key="8">
    <source>
        <dbReference type="Proteomes" id="UP000813462"/>
    </source>
</evidence>
<keyword evidence="2" id="KW-0106">Calcium</keyword>
<dbReference type="GO" id="GO:0005509">
    <property type="term" value="F:calcium ion binding"/>
    <property type="evidence" value="ECO:0007669"/>
    <property type="project" value="InterPro"/>
</dbReference>
<dbReference type="InterPro" id="IPR002048">
    <property type="entry name" value="EF_hand_dom"/>
</dbReference>
<dbReference type="InterPro" id="IPR036008">
    <property type="entry name" value="Aconitase_4Fe-4S_dom"/>
</dbReference>
<dbReference type="AlphaFoldDB" id="A0A978V3Q8"/>
<dbReference type="SMART" id="SM00054">
    <property type="entry name" value="EFh"/>
    <property type="match status" value="2"/>
</dbReference>
<dbReference type="Gene3D" id="1.10.238.10">
    <property type="entry name" value="EF-hand"/>
    <property type="match status" value="1"/>
</dbReference>
<dbReference type="Proteomes" id="UP000813462">
    <property type="component" value="Unassembled WGS sequence"/>
</dbReference>
<keyword evidence="4" id="KW-0411">Iron-sulfur</keyword>
<dbReference type="InterPro" id="IPR001030">
    <property type="entry name" value="Acoase/IPM_deHydtase_lsu_aba"/>
</dbReference>
<comment type="caution">
    <text evidence="7">The sequence shown here is derived from an EMBL/GenBank/DDBJ whole genome shotgun (WGS) entry which is preliminary data.</text>
</comment>
<evidence type="ECO:0000256" key="4">
    <source>
        <dbReference type="ARBA" id="ARBA00023014"/>
    </source>
</evidence>
<dbReference type="PANTHER" id="PTHR43822">
    <property type="entry name" value="HOMOACONITASE, MITOCHONDRIAL-RELATED"/>
    <property type="match status" value="1"/>
</dbReference>
<evidence type="ECO:0000256" key="3">
    <source>
        <dbReference type="ARBA" id="ARBA00023004"/>
    </source>
</evidence>
<dbReference type="Pfam" id="PF00330">
    <property type="entry name" value="Aconitase"/>
    <property type="match status" value="1"/>
</dbReference>
<keyword evidence="1" id="KW-0479">Metal-binding</keyword>
<dbReference type="SUPFAM" id="SSF53732">
    <property type="entry name" value="Aconitase iron-sulfur domain"/>
    <property type="match status" value="2"/>
</dbReference>
<protein>
    <recommendedName>
        <fullName evidence="6">EF-hand domain-containing protein</fullName>
    </recommendedName>
</protein>
<dbReference type="PROSITE" id="PS00018">
    <property type="entry name" value="EF_HAND_1"/>
    <property type="match status" value="2"/>
</dbReference>
<dbReference type="Pfam" id="PF13202">
    <property type="entry name" value="EF-hand_5"/>
    <property type="match status" value="2"/>
</dbReference>
<dbReference type="GO" id="GO:0051536">
    <property type="term" value="F:iron-sulfur cluster binding"/>
    <property type="evidence" value="ECO:0007669"/>
    <property type="project" value="UniProtKB-KW"/>
</dbReference>
<accession>A0A978V3Q8</accession>
<dbReference type="EMBL" id="JAEACU010000007">
    <property type="protein sequence ID" value="KAH7521991.1"/>
    <property type="molecule type" value="Genomic_DNA"/>
</dbReference>
<dbReference type="InterPro" id="IPR050067">
    <property type="entry name" value="IPM_dehydratase_rel_enz"/>
</dbReference>
<dbReference type="GO" id="GO:0016829">
    <property type="term" value="F:lyase activity"/>
    <property type="evidence" value="ECO:0007669"/>
    <property type="project" value="UniProtKB-KW"/>
</dbReference>
<evidence type="ECO:0000313" key="7">
    <source>
        <dbReference type="EMBL" id="KAH7521991.1"/>
    </source>
</evidence>
<evidence type="ECO:0000256" key="2">
    <source>
        <dbReference type="ARBA" id="ARBA00022837"/>
    </source>
</evidence>
<dbReference type="GO" id="GO:0043436">
    <property type="term" value="P:oxoacid metabolic process"/>
    <property type="evidence" value="ECO:0007669"/>
    <property type="project" value="UniProtKB-ARBA"/>
</dbReference>
<reference evidence="7" key="1">
    <citation type="journal article" date="2021" name="Front. Plant Sci.">
        <title>Chromosome-Scale Genome Assembly for Chinese Sour Jujube and Insights Into Its Genome Evolution and Domestication Signature.</title>
        <authorList>
            <person name="Shen L.-Y."/>
            <person name="Luo H."/>
            <person name="Wang X.-L."/>
            <person name="Wang X.-M."/>
            <person name="Qiu X.-J."/>
            <person name="Liu H."/>
            <person name="Zhou S.-S."/>
            <person name="Jia K.-H."/>
            <person name="Nie S."/>
            <person name="Bao Y.-T."/>
            <person name="Zhang R.-G."/>
            <person name="Yun Q.-Z."/>
            <person name="Chai Y.-H."/>
            <person name="Lu J.-Y."/>
            <person name="Li Y."/>
            <person name="Zhao S.-W."/>
            <person name="Mao J.-F."/>
            <person name="Jia S.-G."/>
            <person name="Mao Y.-M."/>
        </authorList>
    </citation>
    <scope>NUCLEOTIDE SEQUENCE</scope>
    <source>
        <strain evidence="7">AT0</strain>
        <tissue evidence="7">Leaf</tissue>
    </source>
</reference>
<dbReference type="Gene3D" id="3.30.499.10">
    <property type="entry name" value="Aconitase, domain 3"/>
    <property type="match status" value="2"/>
</dbReference>
<sequence length="386" mass="43896">MEEIREIVLDYYRTMPQEQKHNAYNMFLAMDLNGDGRVTIDEYVEIFDELSFTISNPRFIRELDKNGDGILDFEEFNTTYDLCSSCFNKRNYHHHHEAILDNFTLLRSMAACSKAAQMHQVQPNFNLMETQQQYYSTPIVSTDRGGRRRAGMERVRKAFAAFNAAQTGYAIGVFDWFKVKMGGMTMTEKILARASEKTQLSPGENVWVNVDLLMTHDVGGPSSIGIFKKEFGDQAKVWDQEKIVIIPDHYIFTTDNRANRTVDILRSFCIKQNINYFYDIKNLGNFKANPDYEGVCHVALAREGHCTWRGTDSHTCTAGAVGQFASGIGHTDACFALGNGKLLLKPHSPDNRALARECKDIKIDRVDIGSCTGSKTEDFFLQPKFF</sequence>
<organism evidence="7 8">
    <name type="scientific">Ziziphus jujuba var. spinosa</name>
    <dbReference type="NCBI Taxonomy" id="714518"/>
    <lineage>
        <taxon>Eukaryota</taxon>
        <taxon>Viridiplantae</taxon>
        <taxon>Streptophyta</taxon>
        <taxon>Embryophyta</taxon>
        <taxon>Tracheophyta</taxon>
        <taxon>Spermatophyta</taxon>
        <taxon>Magnoliopsida</taxon>
        <taxon>eudicotyledons</taxon>
        <taxon>Gunneridae</taxon>
        <taxon>Pentapetalae</taxon>
        <taxon>rosids</taxon>
        <taxon>fabids</taxon>
        <taxon>Rosales</taxon>
        <taxon>Rhamnaceae</taxon>
        <taxon>Paliureae</taxon>
        <taxon>Ziziphus</taxon>
    </lineage>
</organism>
<keyword evidence="5" id="KW-0456">Lyase</keyword>
<keyword evidence="3" id="KW-0408">Iron</keyword>
<dbReference type="CDD" id="cd00051">
    <property type="entry name" value="EFh"/>
    <property type="match status" value="1"/>
</dbReference>
<evidence type="ECO:0000256" key="1">
    <source>
        <dbReference type="ARBA" id="ARBA00022723"/>
    </source>
</evidence>
<dbReference type="PANTHER" id="PTHR43822:SF2">
    <property type="entry name" value="HOMOACONITASE, MITOCHONDRIAL"/>
    <property type="match status" value="1"/>
</dbReference>
<dbReference type="InterPro" id="IPR015931">
    <property type="entry name" value="Acnase/IPM_dHydase_lsu_aba_1/3"/>
</dbReference>
<evidence type="ECO:0000259" key="6">
    <source>
        <dbReference type="PROSITE" id="PS50222"/>
    </source>
</evidence>
<dbReference type="InterPro" id="IPR018247">
    <property type="entry name" value="EF_Hand_1_Ca_BS"/>
</dbReference>
<name>A0A978V3Q8_ZIZJJ</name>
<dbReference type="InterPro" id="IPR011992">
    <property type="entry name" value="EF-hand-dom_pair"/>
</dbReference>
<dbReference type="PROSITE" id="PS50222">
    <property type="entry name" value="EF_HAND_2"/>
    <property type="match status" value="2"/>
</dbReference>
<dbReference type="SUPFAM" id="SSF47473">
    <property type="entry name" value="EF-hand"/>
    <property type="match status" value="1"/>
</dbReference>
<feature type="domain" description="EF-hand" evidence="6">
    <location>
        <begin position="18"/>
        <end position="53"/>
    </location>
</feature>